<dbReference type="AlphaFoldDB" id="A0A0J8QLH4"/>
<accession>A0A0J8QLH4</accession>
<evidence type="ECO:0000313" key="3">
    <source>
        <dbReference type="Proteomes" id="UP000054559"/>
    </source>
</evidence>
<dbReference type="EMBL" id="DS268237">
    <property type="protein sequence ID" value="KMU73259.1"/>
    <property type="molecule type" value="Genomic_DNA"/>
</dbReference>
<evidence type="ECO:0000313" key="2">
    <source>
        <dbReference type="EMBL" id="KMU73259.1"/>
    </source>
</evidence>
<reference evidence="3" key="1">
    <citation type="journal article" date="2010" name="Genome Res.">
        <title>Population genomic sequencing of Coccidioides fungi reveals recent hybridization and transposon control.</title>
        <authorList>
            <person name="Neafsey D.E."/>
            <person name="Barker B.M."/>
            <person name="Sharpton T.J."/>
            <person name="Stajich J.E."/>
            <person name="Park D.J."/>
            <person name="Whiston E."/>
            <person name="Hung C.-Y."/>
            <person name="McMahan C."/>
            <person name="White J."/>
            <person name="Sykes S."/>
            <person name="Heiman D."/>
            <person name="Young S."/>
            <person name="Zeng Q."/>
            <person name="Abouelleil A."/>
            <person name="Aftuck L."/>
            <person name="Bessette D."/>
            <person name="Brown A."/>
            <person name="FitzGerald M."/>
            <person name="Lui A."/>
            <person name="Macdonald J.P."/>
            <person name="Priest M."/>
            <person name="Orbach M.J."/>
            <person name="Galgiani J.N."/>
            <person name="Kirkland T.N."/>
            <person name="Cole G.T."/>
            <person name="Birren B.W."/>
            <person name="Henn M.R."/>
            <person name="Taylor J.W."/>
            <person name="Rounsley S.D."/>
        </authorList>
    </citation>
    <scope>NUCLEOTIDE SEQUENCE [LARGE SCALE GENOMIC DNA]</scope>
    <source>
        <strain evidence="3">RMSCC 3703</strain>
    </source>
</reference>
<organism evidence="2 3">
    <name type="scientific">Coccidioides immitis RMSCC 3703</name>
    <dbReference type="NCBI Taxonomy" id="454286"/>
    <lineage>
        <taxon>Eukaryota</taxon>
        <taxon>Fungi</taxon>
        <taxon>Dikarya</taxon>
        <taxon>Ascomycota</taxon>
        <taxon>Pezizomycotina</taxon>
        <taxon>Eurotiomycetes</taxon>
        <taxon>Eurotiomycetidae</taxon>
        <taxon>Onygenales</taxon>
        <taxon>Onygenaceae</taxon>
        <taxon>Coccidioides</taxon>
    </lineage>
</organism>
<proteinExistence type="predicted"/>
<gene>
    <name evidence="2" type="ORF">CISG_09992</name>
</gene>
<name>A0A0J8QLH4_COCIT</name>
<protein>
    <submittedName>
        <fullName evidence="2">Uncharacterized protein</fullName>
    </submittedName>
</protein>
<evidence type="ECO:0000256" key="1">
    <source>
        <dbReference type="SAM" id="MobiDB-lite"/>
    </source>
</evidence>
<feature type="region of interest" description="Disordered" evidence="1">
    <location>
        <begin position="1"/>
        <end position="37"/>
    </location>
</feature>
<feature type="compositionally biased region" description="Low complexity" evidence="1">
    <location>
        <begin position="12"/>
        <end position="27"/>
    </location>
</feature>
<dbReference type="Proteomes" id="UP000054559">
    <property type="component" value="Unassembled WGS sequence"/>
</dbReference>
<sequence>MLLHGNDIARNTPPRRAAPPTSLGSQSQKRKKSKLRTAHDAWSCEIEKARISVRISISRFTSSECSTTAFITSPVTPWALHQLRGPCEFCPDQITGTSTELRRSYCRFTVSGNGERDLSILAGKLPVLDAVEEPQVLKGRP</sequence>